<dbReference type="KEGG" id="bja:bll2946"/>
<dbReference type="PATRIC" id="fig|224911.5.peg.2928"/>
<reference evidence="5" key="1">
    <citation type="journal article" date="2002" name="DNA Res.">
        <title>Complete genomic sequence of nitrogen-fixing symbiotic bacterium Bradyrhizobium japonicum USDA110.</title>
        <authorList>
            <person name="Kaneko T."/>
            <person name="Nakamura Y."/>
            <person name="Sato S."/>
            <person name="Minamisawa K."/>
            <person name="Uchiumi T."/>
            <person name="Sasamoto S."/>
            <person name="Watanabe A."/>
            <person name="Idesawa K."/>
            <person name="Iriguchi M."/>
            <person name="Kawashima K."/>
            <person name="Kohara M."/>
            <person name="Matsumoto M."/>
            <person name="Shimpo S."/>
            <person name="Tsuruoka H."/>
            <person name="Wada T."/>
            <person name="Yamada M."/>
            <person name="Tabata S."/>
        </authorList>
    </citation>
    <scope>NUCLEOTIDE SEQUENCE [LARGE SCALE GENOMIC DNA]</scope>
    <source>
        <strain evidence="5">JCM 10833 / BCRC 13528 / IAM 13628 / NBRC 14792 / USDA 110</strain>
    </source>
</reference>
<dbReference type="FunFam" id="1.10.12.10:FF:000046">
    <property type="entry name" value="Short chain enoyl-CoA hydratase"/>
    <property type="match status" value="1"/>
</dbReference>
<dbReference type="EMBL" id="BA000040">
    <property type="protein sequence ID" value="BAC48211.1"/>
    <property type="molecule type" value="Genomic_DNA"/>
</dbReference>
<evidence type="ECO:0000313" key="4">
    <source>
        <dbReference type="EMBL" id="BAC48211.1"/>
    </source>
</evidence>
<dbReference type="STRING" id="224911.AAV28_11750"/>
<dbReference type="Gene3D" id="3.90.226.10">
    <property type="entry name" value="2-enoyl-CoA Hydratase, Chain A, domain 1"/>
    <property type="match status" value="1"/>
</dbReference>
<dbReference type="EnsemblBacteria" id="BAC48211">
    <property type="protein sequence ID" value="BAC48211"/>
    <property type="gene ID" value="BAC48211"/>
</dbReference>
<protein>
    <submittedName>
        <fullName evidence="4">Enoyl CoA hydratase</fullName>
    </submittedName>
</protein>
<dbReference type="FunCoup" id="Q89R26">
    <property type="interactions" value="66"/>
</dbReference>
<dbReference type="CDD" id="cd06558">
    <property type="entry name" value="crotonase-like"/>
    <property type="match status" value="1"/>
</dbReference>
<dbReference type="PANTHER" id="PTHR11941:SF54">
    <property type="entry name" value="ENOYL-COA HYDRATASE, MITOCHONDRIAL"/>
    <property type="match status" value="1"/>
</dbReference>
<organism evidence="4 5">
    <name type="scientific">Bradyrhizobium diazoefficiens (strain JCM 10833 / BCRC 13528 / IAM 13628 / NBRC 14792 / USDA 110)</name>
    <dbReference type="NCBI Taxonomy" id="224911"/>
    <lineage>
        <taxon>Bacteria</taxon>
        <taxon>Pseudomonadati</taxon>
        <taxon>Pseudomonadota</taxon>
        <taxon>Alphaproteobacteria</taxon>
        <taxon>Hyphomicrobiales</taxon>
        <taxon>Nitrobacteraceae</taxon>
        <taxon>Bradyrhizobium</taxon>
    </lineage>
</organism>
<evidence type="ECO:0000256" key="1">
    <source>
        <dbReference type="ARBA" id="ARBA00005254"/>
    </source>
</evidence>
<dbReference type="FunFam" id="3.90.226.10:FF:000009">
    <property type="entry name" value="Carnitinyl-CoA dehydratase"/>
    <property type="match status" value="1"/>
</dbReference>
<dbReference type="Pfam" id="PF00378">
    <property type="entry name" value="ECH_1"/>
    <property type="match status" value="1"/>
</dbReference>
<dbReference type="eggNOG" id="COG1024">
    <property type="taxonomic scope" value="Bacteria"/>
</dbReference>
<dbReference type="InParanoid" id="Q89R26"/>
<dbReference type="AlphaFoldDB" id="Q89R26"/>
<dbReference type="PhylomeDB" id="Q89R26"/>
<dbReference type="GO" id="GO:0016829">
    <property type="term" value="F:lyase activity"/>
    <property type="evidence" value="ECO:0007669"/>
    <property type="project" value="UniProtKB-KW"/>
</dbReference>
<dbReference type="PANTHER" id="PTHR11941">
    <property type="entry name" value="ENOYL-COA HYDRATASE-RELATED"/>
    <property type="match status" value="1"/>
</dbReference>
<comment type="similarity">
    <text evidence="1 3">Belongs to the enoyl-CoA hydratase/isomerase family.</text>
</comment>
<dbReference type="HOGENOM" id="CLU_009834_7_6_5"/>
<dbReference type="Proteomes" id="UP000002526">
    <property type="component" value="Chromosome"/>
</dbReference>
<accession>Q89R26</accession>
<evidence type="ECO:0000256" key="3">
    <source>
        <dbReference type="RuleBase" id="RU003707"/>
    </source>
</evidence>
<dbReference type="PROSITE" id="PS00166">
    <property type="entry name" value="ENOYL_COA_HYDRATASE"/>
    <property type="match status" value="1"/>
</dbReference>
<dbReference type="OrthoDB" id="5730382at2"/>
<evidence type="ECO:0000256" key="2">
    <source>
        <dbReference type="ARBA" id="ARBA00023239"/>
    </source>
</evidence>
<dbReference type="Gene3D" id="1.10.12.10">
    <property type="entry name" value="Lyase 2-enoyl-coa Hydratase, Chain A, domain 2"/>
    <property type="match status" value="1"/>
</dbReference>
<gene>
    <name evidence="4" type="primary">fadB</name>
</gene>
<dbReference type="InterPro" id="IPR029045">
    <property type="entry name" value="ClpP/crotonase-like_dom_sf"/>
</dbReference>
<name>Q89R26_BRADU</name>
<keyword evidence="2" id="KW-0456">Lyase</keyword>
<dbReference type="InterPro" id="IPR014748">
    <property type="entry name" value="Enoyl-CoA_hydra_C"/>
</dbReference>
<evidence type="ECO:0000313" key="5">
    <source>
        <dbReference type="Proteomes" id="UP000002526"/>
    </source>
</evidence>
<dbReference type="InterPro" id="IPR018376">
    <property type="entry name" value="Enoyl-CoA_hyd/isom_CS"/>
</dbReference>
<dbReference type="SUPFAM" id="SSF52096">
    <property type="entry name" value="ClpP/crotonase"/>
    <property type="match status" value="1"/>
</dbReference>
<keyword evidence="5" id="KW-1185">Reference proteome</keyword>
<dbReference type="InterPro" id="IPR001753">
    <property type="entry name" value="Enoyl-CoA_hydra/iso"/>
</dbReference>
<proteinExistence type="inferred from homology"/>
<sequence length="277" mass="30044">MHASMTAIFLQEKKRERAMELKFSKVERKGPITIVTLSRPEVYNALHTDAHFELQKVFDDFSADAEQWVAIVTGAGDKAFCAGNDLKWQAAGGKRGWDKGGFAGLTSRFDCDKPIIAAVNGVAMGGGFEIALACDLIIAAENATFALPEPRVGLAALAGGLHRLPRQIGLKRAMGMILTARHVSAKEGHELGFVNEVVPQGEALTAALRWAEMITKNSPMSIRASKQAIQKGLGVSLEQAIEEQREYPAVKAMVASQDYIEGPKAFSEKRPPKWVGK</sequence>